<feature type="domain" description="Ubiquitin-like" evidence="1">
    <location>
        <begin position="124"/>
        <end position="198"/>
    </location>
</feature>
<organism evidence="2 3">
    <name type="scientific">Suillus fuscotomentosus</name>
    <dbReference type="NCBI Taxonomy" id="1912939"/>
    <lineage>
        <taxon>Eukaryota</taxon>
        <taxon>Fungi</taxon>
        <taxon>Dikarya</taxon>
        <taxon>Basidiomycota</taxon>
        <taxon>Agaricomycotina</taxon>
        <taxon>Agaricomycetes</taxon>
        <taxon>Agaricomycetidae</taxon>
        <taxon>Boletales</taxon>
        <taxon>Suillineae</taxon>
        <taxon>Suillaceae</taxon>
        <taxon>Suillus</taxon>
    </lineage>
</organism>
<name>A0AAD4DQ11_9AGAM</name>
<protein>
    <recommendedName>
        <fullName evidence="1">Ubiquitin-like domain-containing protein</fullName>
    </recommendedName>
</protein>
<dbReference type="PROSITE" id="PS50053">
    <property type="entry name" value="UBIQUITIN_2"/>
    <property type="match status" value="1"/>
</dbReference>
<gene>
    <name evidence="2" type="ORF">F5891DRAFT_1154836</name>
</gene>
<dbReference type="InterPro" id="IPR029071">
    <property type="entry name" value="Ubiquitin-like_domsf"/>
</dbReference>
<dbReference type="EMBL" id="JABBWK010000165">
    <property type="protein sequence ID" value="KAG1889047.1"/>
    <property type="molecule type" value="Genomic_DNA"/>
</dbReference>
<dbReference type="InterPro" id="IPR000626">
    <property type="entry name" value="Ubiquitin-like_dom"/>
</dbReference>
<reference evidence="2" key="1">
    <citation type="journal article" date="2020" name="New Phytol.">
        <title>Comparative genomics reveals dynamic genome evolution in host specialist ectomycorrhizal fungi.</title>
        <authorList>
            <person name="Lofgren L.A."/>
            <person name="Nguyen N.H."/>
            <person name="Vilgalys R."/>
            <person name="Ruytinx J."/>
            <person name="Liao H.L."/>
            <person name="Branco S."/>
            <person name="Kuo A."/>
            <person name="LaButti K."/>
            <person name="Lipzen A."/>
            <person name="Andreopoulos W."/>
            <person name="Pangilinan J."/>
            <person name="Riley R."/>
            <person name="Hundley H."/>
            <person name="Na H."/>
            <person name="Barry K."/>
            <person name="Grigoriev I.V."/>
            <person name="Stajich J.E."/>
            <person name="Kennedy P.G."/>
        </authorList>
    </citation>
    <scope>NUCLEOTIDE SEQUENCE</scope>
    <source>
        <strain evidence="2">FC203</strain>
    </source>
</reference>
<evidence type="ECO:0000313" key="2">
    <source>
        <dbReference type="EMBL" id="KAG1889047.1"/>
    </source>
</evidence>
<keyword evidence="3" id="KW-1185">Reference proteome</keyword>
<dbReference type="GeneID" id="64659504"/>
<dbReference type="RefSeq" id="XP_041217366.1">
    <property type="nucleotide sequence ID" value="XM_041365206.1"/>
</dbReference>
<sequence length="431" mass="47853">MPKVSRKKAGADVAKPIPKLLVLKHGQKRVMVNRHKSYNVMLDNACRHFPTIPRNAMTFQTNQLDICEGQLVDITAETWDKVIESLTFVEVTRAESPLPIPLPPSGSTSSNAGAISLRSNNNKVRVYLVLASDDILSATIELSARVQELVDVVARKLGGSTDFKTMWRGSRLNHNRSIGSYNISNGDSISFIMEQVGGKPVIYLYSPSDIDVSVKLSLSPEWSFSAIYPVVTLKQGHGQHVEWNVRTHQDGSLTERNSGLDVSYLFWEAKTNSDAFPRSPASELQSVDVFSPTSSTLGDTDSIVISVDKATVYLDKSLKALGLHTEARTSFITYWLPSILKHEHIALRFVPQLAYERAAPLSLSPQPDIVTRVFMLFRGIRKEHLADWPNARMQAGKDVAWWADVVGVDLVRASDTALFKVLEWGGMEVHV</sequence>
<dbReference type="Proteomes" id="UP001195769">
    <property type="component" value="Unassembled WGS sequence"/>
</dbReference>
<dbReference type="SUPFAM" id="SSF54236">
    <property type="entry name" value="Ubiquitin-like"/>
    <property type="match status" value="1"/>
</dbReference>
<evidence type="ECO:0000259" key="1">
    <source>
        <dbReference type="PROSITE" id="PS50053"/>
    </source>
</evidence>
<dbReference type="AlphaFoldDB" id="A0AAD4DQ11"/>
<accession>A0AAD4DQ11</accession>
<comment type="caution">
    <text evidence="2">The sequence shown here is derived from an EMBL/GenBank/DDBJ whole genome shotgun (WGS) entry which is preliminary data.</text>
</comment>
<evidence type="ECO:0000313" key="3">
    <source>
        <dbReference type="Proteomes" id="UP001195769"/>
    </source>
</evidence>
<proteinExistence type="predicted"/>